<dbReference type="InterPro" id="IPR018114">
    <property type="entry name" value="TRYPSIN_HIS"/>
</dbReference>
<evidence type="ECO:0000259" key="5">
    <source>
        <dbReference type="PROSITE" id="PS50240"/>
    </source>
</evidence>
<evidence type="ECO:0000256" key="3">
    <source>
        <dbReference type="ARBA" id="ARBA00023180"/>
    </source>
</evidence>
<evidence type="ECO:0000313" key="6">
    <source>
        <dbReference type="EMBL" id="JAT80183.1"/>
    </source>
</evidence>
<sequence length="129" mass="14246">ANYPPPGSITGGFDAALGEFPHMCALGWKAVVGTWIFKCGGTLISANFVLTAAHCTQASSLDTSITEVDPKIIRFGDKNIIDAERGFLYFQPTDANIKRIIVHPQYNSPKKYYDIALIEVDKEFTFDKN</sequence>
<dbReference type="OrthoDB" id="546450at2759"/>
<dbReference type="GO" id="GO:0006508">
    <property type="term" value="P:proteolysis"/>
    <property type="evidence" value="ECO:0007669"/>
    <property type="project" value="InterPro"/>
</dbReference>
<keyword evidence="3" id="KW-0325">Glycoprotein</keyword>
<name>A0A1E1VZN0_PECGO</name>
<organism evidence="6">
    <name type="scientific">Pectinophora gossypiella</name>
    <name type="common">Cotton pink bollworm</name>
    <name type="synonym">Depressaria gossypiella</name>
    <dbReference type="NCBI Taxonomy" id="13191"/>
    <lineage>
        <taxon>Eukaryota</taxon>
        <taxon>Metazoa</taxon>
        <taxon>Ecdysozoa</taxon>
        <taxon>Arthropoda</taxon>
        <taxon>Hexapoda</taxon>
        <taxon>Insecta</taxon>
        <taxon>Pterygota</taxon>
        <taxon>Neoptera</taxon>
        <taxon>Endopterygota</taxon>
        <taxon>Lepidoptera</taxon>
        <taxon>Glossata</taxon>
        <taxon>Ditrysia</taxon>
        <taxon>Gelechioidea</taxon>
        <taxon>Gelechiidae</taxon>
        <taxon>Apatetrinae</taxon>
        <taxon>Pectinophora</taxon>
    </lineage>
</organism>
<comment type="similarity">
    <text evidence="4">Belongs to the peptidase S1 family. CLIP subfamily.</text>
</comment>
<dbReference type="AlphaFoldDB" id="A0A1E1VZN0"/>
<dbReference type="Gene3D" id="2.40.10.10">
    <property type="entry name" value="Trypsin-like serine proteases"/>
    <property type="match status" value="1"/>
</dbReference>
<dbReference type="InterPro" id="IPR001254">
    <property type="entry name" value="Trypsin_dom"/>
</dbReference>
<dbReference type="InterPro" id="IPR001314">
    <property type="entry name" value="Peptidase_S1A"/>
</dbReference>
<feature type="non-terminal residue" evidence="6">
    <location>
        <position position="129"/>
    </location>
</feature>
<feature type="domain" description="Peptidase S1" evidence="5">
    <location>
        <begin position="9"/>
        <end position="129"/>
    </location>
</feature>
<dbReference type="PROSITE" id="PS00134">
    <property type="entry name" value="TRYPSIN_HIS"/>
    <property type="match status" value="1"/>
</dbReference>
<dbReference type="GO" id="GO:0004252">
    <property type="term" value="F:serine-type endopeptidase activity"/>
    <property type="evidence" value="ECO:0007669"/>
    <property type="project" value="InterPro"/>
</dbReference>
<dbReference type="FunFam" id="2.40.10.10:FF:000028">
    <property type="entry name" value="Serine protease easter"/>
    <property type="match status" value="1"/>
</dbReference>
<dbReference type="PANTHER" id="PTHR24260:SF147">
    <property type="entry name" value="EG:BACR7A4.3 PROTEIN-RELATED"/>
    <property type="match status" value="1"/>
</dbReference>
<dbReference type="InterPro" id="IPR009003">
    <property type="entry name" value="Peptidase_S1_PA"/>
</dbReference>
<dbReference type="InterPro" id="IPR051333">
    <property type="entry name" value="CLIP_Serine_Protease"/>
</dbReference>
<keyword evidence="1" id="KW-0732">Signal</keyword>
<dbReference type="EMBL" id="GDQN01010871">
    <property type="protein sequence ID" value="JAT80183.1"/>
    <property type="molecule type" value="Transcribed_RNA"/>
</dbReference>
<gene>
    <name evidence="6" type="ORF">g.16527</name>
</gene>
<evidence type="ECO:0000256" key="4">
    <source>
        <dbReference type="ARBA" id="ARBA00024195"/>
    </source>
</evidence>
<accession>A0A1E1VZN0</accession>
<dbReference type="PROSITE" id="PS50240">
    <property type="entry name" value="TRYPSIN_DOM"/>
    <property type="match status" value="1"/>
</dbReference>
<proteinExistence type="inferred from homology"/>
<protein>
    <recommendedName>
        <fullName evidence="5">Peptidase S1 domain-containing protein</fullName>
    </recommendedName>
</protein>
<dbReference type="Pfam" id="PF00089">
    <property type="entry name" value="Trypsin"/>
    <property type="match status" value="1"/>
</dbReference>
<dbReference type="PRINTS" id="PR00722">
    <property type="entry name" value="CHYMOTRYPSIN"/>
</dbReference>
<reference evidence="6" key="1">
    <citation type="submission" date="2015-09" db="EMBL/GenBank/DDBJ databases">
        <title>De novo assembly of Pectinophora gossypiella (Pink Bollworm) gut transcriptome.</title>
        <authorList>
            <person name="Tassone E.E."/>
        </authorList>
    </citation>
    <scope>NUCLEOTIDE SEQUENCE</scope>
</reference>
<keyword evidence="2" id="KW-1015">Disulfide bond</keyword>
<dbReference type="PANTHER" id="PTHR24260">
    <property type="match status" value="1"/>
</dbReference>
<dbReference type="SUPFAM" id="SSF50494">
    <property type="entry name" value="Trypsin-like serine proteases"/>
    <property type="match status" value="1"/>
</dbReference>
<evidence type="ECO:0000256" key="1">
    <source>
        <dbReference type="ARBA" id="ARBA00022729"/>
    </source>
</evidence>
<feature type="non-terminal residue" evidence="6">
    <location>
        <position position="1"/>
    </location>
</feature>
<dbReference type="InterPro" id="IPR043504">
    <property type="entry name" value="Peptidase_S1_PA_chymotrypsin"/>
</dbReference>
<evidence type="ECO:0000256" key="2">
    <source>
        <dbReference type="ARBA" id="ARBA00023157"/>
    </source>
</evidence>